<dbReference type="EMBL" id="ABIY02000071">
    <property type="protein sequence ID" value="EDV01786.1"/>
    <property type="molecule type" value="Genomic_DNA"/>
</dbReference>
<sequence>MPPDLASCRKVRAILNRSGHDRNSLFQSCLIFFTFPNCLYYPFERGTKPEDCF</sequence>
<protein>
    <submittedName>
        <fullName evidence="1">Uncharacterized protein</fullName>
    </submittedName>
</protein>
<gene>
    <name evidence="1" type="ORF">BACCOP_01198</name>
</gene>
<reference evidence="1 2" key="1">
    <citation type="submission" date="2008-04" db="EMBL/GenBank/DDBJ databases">
        <title>Draft genome sequence of Bacteroides coprocola (DSM 17136).</title>
        <authorList>
            <person name="Sudarsanam P."/>
            <person name="Ley R."/>
            <person name="Guruge J."/>
            <person name="Turnbaugh P.J."/>
            <person name="Mahowald M."/>
            <person name="Liep D."/>
            <person name="Gordon J."/>
        </authorList>
    </citation>
    <scope>NUCLEOTIDE SEQUENCE [LARGE SCALE GENOMIC DNA]</scope>
    <source>
        <strain evidence="1 2">DSM 17136</strain>
    </source>
</reference>
<dbReference type="AlphaFoldDB" id="B3JH42"/>
<dbReference type="HOGENOM" id="CLU_3058394_0_0_10"/>
<comment type="caution">
    <text evidence="1">The sequence shown here is derived from an EMBL/GenBank/DDBJ whole genome shotgun (WGS) entry which is preliminary data.</text>
</comment>
<organism evidence="1 2">
    <name type="scientific">Phocaeicola coprocola DSM 17136</name>
    <dbReference type="NCBI Taxonomy" id="470145"/>
    <lineage>
        <taxon>Bacteria</taxon>
        <taxon>Pseudomonadati</taxon>
        <taxon>Bacteroidota</taxon>
        <taxon>Bacteroidia</taxon>
        <taxon>Bacteroidales</taxon>
        <taxon>Bacteroidaceae</taxon>
        <taxon>Phocaeicola</taxon>
    </lineage>
</organism>
<reference evidence="1 2" key="2">
    <citation type="submission" date="2008-04" db="EMBL/GenBank/DDBJ databases">
        <authorList>
            <person name="Fulton L."/>
            <person name="Clifton S."/>
            <person name="Fulton B."/>
            <person name="Xu J."/>
            <person name="Minx P."/>
            <person name="Pepin K.H."/>
            <person name="Johnson M."/>
            <person name="Thiruvilangam P."/>
            <person name="Bhonagiri V."/>
            <person name="Nash W.E."/>
            <person name="Mardis E.R."/>
            <person name="Wilson R.K."/>
        </authorList>
    </citation>
    <scope>NUCLEOTIDE SEQUENCE [LARGE SCALE GENOMIC DNA]</scope>
    <source>
        <strain evidence="1 2">DSM 17136</strain>
    </source>
</reference>
<accession>B3JH42</accession>
<dbReference type="Proteomes" id="UP000003146">
    <property type="component" value="Unassembled WGS sequence"/>
</dbReference>
<evidence type="ECO:0000313" key="1">
    <source>
        <dbReference type="EMBL" id="EDV01786.1"/>
    </source>
</evidence>
<name>B3JH42_9BACT</name>
<proteinExistence type="predicted"/>
<evidence type="ECO:0000313" key="2">
    <source>
        <dbReference type="Proteomes" id="UP000003146"/>
    </source>
</evidence>